<organism evidence="3 4">
    <name type="scientific">Heligmosomoides polygyrus</name>
    <name type="common">Parasitic roundworm</name>
    <dbReference type="NCBI Taxonomy" id="6339"/>
    <lineage>
        <taxon>Eukaryota</taxon>
        <taxon>Metazoa</taxon>
        <taxon>Ecdysozoa</taxon>
        <taxon>Nematoda</taxon>
        <taxon>Chromadorea</taxon>
        <taxon>Rhabditida</taxon>
        <taxon>Rhabditina</taxon>
        <taxon>Rhabditomorpha</taxon>
        <taxon>Strongyloidea</taxon>
        <taxon>Heligmosomidae</taxon>
        <taxon>Heligmosomoides</taxon>
    </lineage>
</organism>
<reference evidence="2 3" key="1">
    <citation type="submission" date="2018-11" db="EMBL/GenBank/DDBJ databases">
        <authorList>
            <consortium name="Pathogen Informatics"/>
        </authorList>
    </citation>
    <scope>NUCLEOTIDE SEQUENCE [LARGE SCALE GENOMIC DNA]</scope>
</reference>
<accession>A0A183FCZ0</accession>
<dbReference type="EMBL" id="UZAH01024752">
    <property type="protein sequence ID" value="VDO59007.1"/>
    <property type="molecule type" value="Genomic_DNA"/>
</dbReference>
<proteinExistence type="predicted"/>
<evidence type="ECO:0000313" key="2">
    <source>
        <dbReference type="EMBL" id="VDO59007.1"/>
    </source>
</evidence>
<reference evidence="4" key="2">
    <citation type="submission" date="2019-09" db="UniProtKB">
        <authorList>
            <consortium name="WormBaseParasite"/>
        </authorList>
    </citation>
    <scope>IDENTIFICATION</scope>
</reference>
<dbReference type="WBParaSite" id="HPBE_0000403201-mRNA-1">
    <property type="protein sequence ID" value="HPBE_0000403201-mRNA-1"/>
    <property type="gene ID" value="HPBE_0000403201"/>
</dbReference>
<accession>A0A3P7XH99</accession>
<dbReference type="Proteomes" id="UP000050761">
    <property type="component" value="Unassembled WGS sequence"/>
</dbReference>
<evidence type="ECO:0000256" key="1">
    <source>
        <dbReference type="SAM" id="MobiDB-lite"/>
    </source>
</evidence>
<sequence length="95" mass="10607">MLSCLPITSVGRLQHAGVEYLPHVVSAPPSMPGEPEEVQPSTEETVGTSRKRRRGSAPPSAHEEPRFVPDPFTVTIKNTCRVVIISWWYTTIRPR</sequence>
<protein>
    <submittedName>
        <fullName evidence="2 4">Uncharacterized protein</fullName>
    </submittedName>
</protein>
<keyword evidence="3" id="KW-1185">Reference proteome</keyword>
<name>A0A183FCZ0_HELPZ</name>
<feature type="compositionally biased region" description="Polar residues" evidence="1">
    <location>
        <begin position="39"/>
        <end position="48"/>
    </location>
</feature>
<evidence type="ECO:0000313" key="3">
    <source>
        <dbReference type="Proteomes" id="UP000050761"/>
    </source>
</evidence>
<gene>
    <name evidence="2" type="ORF">HPBE_LOCUS4033</name>
</gene>
<dbReference type="AlphaFoldDB" id="A0A183FCZ0"/>
<feature type="region of interest" description="Disordered" evidence="1">
    <location>
        <begin position="25"/>
        <end position="68"/>
    </location>
</feature>
<evidence type="ECO:0000313" key="4">
    <source>
        <dbReference type="WBParaSite" id="HPBE_0000403201-mRNA-1"/>
    </source>
</evidence>